<reference evidence="1" key="1">
    <citation type="journal article" date="2014" name="Front. Microbiol.">
        <title>High frequency of phylogenetically diverse reductive dehalogenase-homologous genes in deep subseafloor sedimentary metagenomes.</title>
        <authorList>
            <person name="Kawai M."/>
            <person name="Futagami T."/>
            <person name="Toyoda A."/>
            <person name="Takaki Y."/>
            <person name="Nishi S."/>
            <person name="Hori S."/>
            <person name="Arai W."/>
            <person name="Tsubouchi T."/>
            <person name="Morono Y."/>
            <person name="Uchiyama I."/>
            <person name="Ito T."/>
            <person name="Fujiyama A."/>
            <person name="Inagaki F."/>
            <person name="Takami H."/>
        </authorList>
    </citation>
    <scope>NUCLEOTIDE SEQUENCE</scope>
    <source>
        <strain evidence="1">Expedition CK06-06</strain>
    </source>
</reference>
<accession>X1L506</accession>
<organism evidence="1">
    <name type="scientific">marine sediment metagenome</name>
    <dbReference type="NCBI Taxonomy" id="412755"/>
    <lineage>
        <taxon>unclassified sequences</taxon>
        <taxon>metagenomes</taxon>
        <taxon>ecological metagenomes</taxon>
    </lineage>
</organism>
<sequence>LKVDEFRKKAWEEIETGKLFQRVVINPCINPDWAKNITISKHKNKKYIDKTLDEVADILGSDPWNTLCDLI</sequence>
<name>X1L506_9ZZZZ</name>
<feature type="non-terminal residue" evidence="1">
    <location>
        <position position="71"/>
    </location>
</feature>
<feature type="non-terminal residue" evidence="1">
    <location>
        <position position="1"/>
    </location>
</feature>
<dbReference type="EMBL" id="BARU01048577">
    <property type="protein sequence ID" value="GAH97504.1"/>
    <property type="molecule type" value="Genomic_DNA"/>
</dbReference>
<comment type="caution">
    <text evidence="1">The sequence shown here is derived from an EMBL/GenBank/DDBJ whole genome shotgun (WGS) entry which is preliminary data.</text>
</comment>
<evidence type="ECO:0000313" key="1">
    <source>
        <dbReference type="EMBL" id="GAH97504.1"/>
    </source>
</evidence>
<proteinExistence type="predicted"/>
<gene>
    <name evidence="1" type="ORF">S03H2_72112</name>
</gene>
<dbReference type="AlphaFoldDB" id="X1L506"/>
<protein>
    <submittedName>
        <fullName evidence="1">Uncharacterized protein</fullName>
    </submittedName>
</protein>